<dbReference type="GO" id="GO:0005829">
    <property type="term" value="C:cytosol"/>
    <property type="evidence" value="ECO:0007669"/>
    <property type="project" value="TreeGrafter"/>
</dbReference>
<proteinExistence type="inferred from homology"/>
<evidence type="ECO:0000256" key="4">
    <source>
        <dbReference type="ARBA" id="ARBA00022679"/>
    </source>
</evidence>
<evidence type="ECO:0000256" key="6">
    <source>
        <dbReference type="ARBA" id="ARBA00022723"/>
    </source>
</evidence>
<dbReference type="NCBIfam" id="TIGR01125">
    <property type="entry name" value="30S ribosomal protein S12 methylthiotransferase RimO"/>
    <property type="match status" value="1"/>
</dbReference>
<feature type="domain" description="Radical SAM core" evidence="13">
    <location>
        <begin position="141"/>
        <end position="371"/>
    </location>
</feature>
<dbReference type="InterPro" id="IPR013848">
    <property type="entry name" value="Methylthiotransferase_N"/>
</dbReference>
<keyword evidence="15" id="KW-1185">Reference proteome</keyword>
<dbReference type="InterPro" id="IPR020612">
    <property type="entry name" value="Methylthiotransferase_CS"/>
</dbReference>
<evidence type="ECO:0000256" key="7">
    <source>
        <dbReference type="ARBA" id="ARBA00023004"/>
    </source>
</evidence>
<keyword evidence="3 10" id="KW-0963">Cytoplasm</keyword>
<dbReference type="GO" id="GO:0035599">
    <property type="term" value="F:aspartic acid methylthiotransferase activity"/>
    <property type="evidence" value="ECO:0007669"/>
    <property type="project" value="TreeGrafter"/>
</dbReference>
<keyword evidence="8 10" id="KW-0411">Iron-sulfur</keyword>
<dbReference type="PROSITE" id="PS51449">
    <property type="entry name" value="MTTASE_N"/>
    <property type="match status" value="1"/>
</dbReference>
<dbReference type="InterPro" id="IPR007197">
    <property type="entry name" value="rSAM"/>
</dbReference>
<dbReference type="SUPFAM" id="SSF102114">
    <property type="entry name" value="Radical SAM enzymes"/>
    <property type="match status" value="1"/>
</dbReference>
<dbReference type="EC" id="2.8.4.4" evidence="10"/>
<dbReference type="Gene3D" id="3.40.50.12160">
    <property type="entry name" value="Methylthiotransferase, N-terminal domain"/>
    <property type="match status" value="1"/>
</dbReference>
<dbReference type="InterPro" id="IPR005839">
    <property type="entry name" value="Methylthiotransferase"/>
</dbReference>
<dbReference type="SFLD" id="SFLDS00029">
    <property type="entry name" value="Radical_SAM"/>
    <property type="match status" value="1"/>
</dbReference>
<dbReference type="Pfam" id="PF18693">
    <property type="entry name" value="TRAM_2"/>
    <property type="match status" value="1"/>
</dbReference>
<keyword evidence="14" id="KW-0687">Ribonucleoprotein</keyword>
<feature type="binding site" evidence="10">
    <location>
        <position position="155"/>
    </location>
    <ligand>
        <name>[4Fe-4S] cluster</name>
        <dbReference type="ChEBI" id="CHEBI:49883"/>
        <label>2</label>
        <note>4Fe-4S-S-AdoMet</note>
    </ligand>
</feature>
<dbReference type="PROSITE" id="PS50926">
    <property type="entry name" value="TRAM"/>
    <property type="match status" value="1"/>
</dbReference>
<evidence type="ECO:0000313" key="15">
    <source>
        <dbReference type="Proteomes" id="UP000198817"/>
    </source>
</evidence>
<comment type="subcellular location">
    <subcellularLocation>
        <location evidence="10">Cytoplasm</location>
    </subcellularLocation>
</comment>
<dbReference type="SFLD" id="SFLDG01061">
    <property type="entry name" value="methylthiotransferase"/>
    <property type="match status" value="1"/>
</dbReference>
<dbReference type="InterPro" id="IPR005840">
    <property type="entry name" value="Ribosomal_uS12_MeSTrfase_RimO"/>
</dbReference>
<dbReference type="Pfam" id="PF00919">
    <property type="entry name" value="UPF0004"/>
    <property type="match status" value="1"/>
</dbReference>
<evidence type="ECO:0000256" key="8">
    <source>
        <dbReference type="ARBA" id="ARBA00023014"/>
    </source>
</evidence>
<keyword evidence="14" id="KW-0689">Ribosomal protein</keyword>
<dbReference type="CDD" id="cd01335">
    <property type="entry name" value="Radical_SAM"/>
    <property type="match status" value="1"/>
</dbReference>
<evidence type="ECO:0000256" key="10">
    <source>
        <dbReference type="HAMAP-Rule" id="MF_01865"/>
    </source>
</evidence>
<reference evidence="14 15" key="1">
    <citation type="submission" date="2016-10" db="EMBL/GenBank/DDBJ databases">
        <authorList>
            <person name="de Groot N.N."/>
        </authorList>
    </citation>
    <scope>NUCLEOTIDE SEQUENCE [LARGE SCALE GENOMIC DNA]</scope>
    <source>
        <strain evidence="14 15">KHGC13</strain>
    </source>
</reference>
<dbReference type="HAMAP" id="MF_01865">
    <property type="entry name" value="MTTase_RimO"/>
    <property type="match status" value="1"/>
</dbReference>
<dbReference type="NCBIfam" id="TIGR00089">
    <property type="entry name" value="MiaB/RimO family radical SAM methylthiotransferase"/>
    <property type="match status" value="1"/>
</dbReference>
<dbReference type="GO" id="GO:0046872">
    <property type="term" value="F:metal ion binding"/>
    <property type="evidence" value="ECO:0007669"/>
    <property type="project" value="UniProtKB-KW"/>
</dbReference>
<dbReference type="InterPro" id="IPR012340">
    <property type="entry name" value="NA-bd_OB-fold"/>
</dbReference>
<keyword evidence="4 10" id="KW-0808">Transferase</keyword>
<evidence type="ECO:0000313" key="14">
    <source>
        <dbReference type="EMBL" id="SFU28660.1"/>
    </source>
</evidence>
<dbReference type="EMBL" id="FPBT01000001">
    <property type="protein sequence ID" value="SFU28660.1"/>
    <property type="molecule type" value="Genomic_DNA"/>
</dbReference>
<feature type="binding site" evidence="10">
    <location>
        <position position="159"/>
    </location>
    <ligand>
        <name>[4Fe-4S] cluster</name>
        <dbReference type="ChEBI" id="CHEBI:49883"/>
        <label>2</label>
        <note>4Fe-4S-S-AdoMet</note>
    </ligand>
</feature>
<dbReference type="PROSITE" id="PS51918">
    <property type="entry name" value="RADICAL_SAM"/>
    <property type="match status" value="1"/>
</dbReference>
<comment type="function">
    <text evidence="1">Catalyzes the methylthiolation of N6-(dimethylallyl)adenosine (i(6)A), leading to the formation of 2-methylthio-N6-(dimethylallyl)adenosine (ms(2)i(6)A) at position 37 in tRNAs that read codons beginning with uridine.</text>
</comment>
<dbReference type="STRING" id="155865.SAMN05216515_10286"/>
<dbReference type="InterPro" id="IPR023404">
    <property type="entry name" value="rSAM_horseshoe"/>
</dbReference>
<dbReference type="RefSeq" id="WP_090469156.1">
    <property type="nucleotide sequence ID" value="NZ_FOWF01000002.1"/>
</dbReference>
<dbReference type="SFLD" id="SFLDG01082">
    <property type="entry name" value="B12-binding_domain_containing"/>
    <property type="match status" value="1"/>
</dbReference>
<comment type="cofactor">
    <cofactor evidence="10">
        <name>[4Fe-4S] cluster</name>
        <dbReference type="ChEBI" id="CHEBI:49883"/>
    </cofactor>
    <text evidence="10">Binds 2 [4Fe-4S] clusters. One cluster is coordinated with 3 cysteines and an exchangeable S-adenosyl-L-methionine.</text>
</comment>
<gene>
    <name evidence="10" type="primary">rimO</name>
    <name evidence="14" type="ORF">SAMN05216508_10185</name>
</gene>
<evidence type="ECO:0000259" key="12">
    <source>
        <dbReference type="PROSITE" id="PS51449"/>
    </source>
</evidence>
<evidence type="ECO:0000256" key="9">
    <source>
        <dbReference type="ARBA" id="ARBA00051425"/>
    </source>
</evidence>
<dbReference type="InterPro" id="IPR002792">
    <property type="entry name" value="TRAM_dom"/>
</dbReference>
<evidence type="ECO:0000256" key="3">
    <source>
        <dbReference type="ARBA" id="ARBA00022490"/>
    </source>
</evidence>
<dbReference type="GO" id="GO:0051539">
    <property type="term" value="F:4 iron, 4 sulfur cluster binding"/>
    <property type="evidence" value="ECO:0007669"/>
    <property type="project" value="UniProtKB-UniRule"/>
</dbReference>
<dbReference type="AlphaFoldDB" id="A0A1I7EXI2"/>
<accession>A0A1I7EXI2</accession>
<evidence type="ECO:0000256" key="5">
    <source>
        <dbReference type="ARBA" id="ARBA00022691"/>
    </source>
</evidence>
<dbReference type="PANTHER" id="PTHR43837">
    <property type="entry name" value="RIBOSOMAL PROTEIN S12 METHYLTHIOTRANSFERASE RIMO"/>
    <property type="match status" value="1"/>
</dbReference>
<keyword evidence="5 10" id="KW-0949">S-adenosyl-L-methionine</keyword>
<feature type="domain" description="TRAM" evidence="11">
    <location>
        <begin position="374"/>
        <end position="441"/>
    </location>
</feature>
<comment type="catalytic activity">
    <reaction evidence="9">
        <text>N(6)-dimethylallyladenosine(37) in tRNA + (sulfur carrier)-SH + AH2 + 2 S-adenosyl-L-methionine = 2-methylsulfanyl-N(6)-dimethylallyladenosine(37) in tRNA + (sulfur carrier)-H + 5'-deoxyadenosine + L-methionine + A + S-adenosyl-L-homocysteine + 2 H(+)</text>
        <dbReference type="Rhea" id="RHEA:37067"/>
        <dbReference type="Rhea" id="RHEA-COMP:10375"/>
        <dbReference type="Rhea" id="RHEA-COMP:10376"/>
        <dbReference type="Rhea" id="RHEA-COMP:14737"/>
        <dbReference type="Rhea" id="RHEA-COMP:14739"/>
        <dbReference type="ChEBI" id="CHEBI:13193"/>
        <dbReference type="ChEBI" id="CHEBI:15378"/>
        <dbReference type="ChEBI" id="CHEBI:17319"/>
        <dbReference type="ChEBI" id="CHEBI:17499"/>
        <dbReference type="ChEBI" id="CHEBI:29917"/>
        <dbReference type="ChEBI" id="CHEBI:57844"/>
        <dbReference type="ChEBI" id="CHEBI:57856"/>
        <dbReference type="ChEBI" id="CHEBI:59789"/>
        <dbReference type="ChEBI" id="CHEBI:64428"/>
        <dbReference type="ChEBI" id="CHEBI:74415"/>
        <dbReference type="ChEBI" id="CHEBI:74417"/>
        <dbReference type="EC" id="2.8.4.3"/>
    </reaction>
</comment>
<dbReference type="PROSITE" id="PS01278">
    <property type="entry name" value="MTTASE_RADICAL"/>
    <property type="match status" value="1"/>
</dbReference>
<organism evidence="14 15">
    <name type="scientific">Eubacterium pyruvativorans</name>
    <dbReference type="NCBI Taxonomy" id="155865"/>
    <lineage>
        <taxon>Bacteria</taxon>
        <taxon>Bacillati</taxon>
        <taxon>Bacillota</taxon>
        <taxon>Clostridia</taxon>
        <taxon>Eubacteriales</taxon>
        <taxon>Eubacteriaceae</taxon>
        <taxon>Eubacterium</taxon>
    </lineage>
</organism>
<comment type="function">
    <text evidence="10">Catalyzes the methylthiolation of an aspartic acid residue of ribosomal protein uS12.</text>
</comment>
<feature type="binding site" evidence="10">
    <location>
        <position position="46"/>
    </location>
    <ligand>
        <name>[4Fe-4S] cluster</name>
        <dbReference type="ChEBI" id="CHEBI:49883"/>
        <label>1</label>
    </ligand>
</feature>
<dbReference type="SMART" id="SM00729">
    <property type="entry name" value="Elp3"/>
    <property type="match status" value="1"/>
</dbReference>
<protein>
    <recommendedName>
        <fullName evidence="10">Ribosomal protein uS12 methylthiotransferase RimO</fullName>
        <shortName evidence="10">uS12 MTTase</shortName>
        <shortName evidence="10">uS12 methylthiotransferase</shortName>
        <ecNumber evidence="10">2.8.4.4</ecNumber>
    </recommendedName>
    <alternativeName>
        <fullName evidence="10">Ribosomal protein uS12 (aspartate-C(3))-methylthiotransferase</fullName>
    </alternativeName>
    <alternativeName>
        <fullName evidence="10">Ribosome maturation factor RimO</fullName>
    </alternativeName>
</protein>
<dbReference type="SFLD" id="SFLDF00274">
    <property type="entry name" value="ribosomal_protein_S12_methylth"/>
    <property type="match status" value="1"/>
</dbReference>
<feature type="binding site" evidence="10">
    <location>
        <position position="78"/>
    </location>
    <ligand>
        <name>[4Fe-4S] cluster</name>
        <dbReference type="ChEBI" id="CHEBI:49883"/>
        <label>1</label>
    </ligand>
</feature>
<sequence length="441" mass="50219">MKVYFDTLGCAKNFGDSEMAMGMLEQHGHEVVTDPTEADAIVVNTCGFIDDAKKESISEIFDMARFREAGKKLIVSGCMVQRYAAELFEEIPEADGFLGVNDYEKLPGLLDELEETGERFRSVGEYDPEAFEAEEENRKLPDNPYTAYLRIAEGCDNRCAYCIIPHIRGNYRSRSKESILREANRLAQAGTKELILIAQDTSYYGKDIEGRPMLAGLLKELCRIDGIEWIRIMYAYEDNITDELIRTMAEEPKICHYIDIPLQHASDRVLRDMNRHSSRASIDETIRKLRTAMPDITIRTTLIVGFPGETEEDFAELQQFVAQQRFERLGAFTYSREEGTPAAERTDQIPEAVKEERLDALMVEQMQISLEHNQALIGKKLEVMVDRLDEDGESYVGRTRMDAPEIDNSVIFSAVRDHEPGDIVTVEILDAFDYDLEGREV</sequence>
<dbReference type="InterPro" id="IPR006638">
    <property type="entry name" value="Elp3/MiaA/NifB-like_rSAM"/>
</dbReference>
<dbReference type="Gene3D" id="2.40.50.140">
    <property type="entry name" value="Nucleic acid-binding proteins"/>
    <property type="match status" value="1"/>
</dbReference>
<comment type="similarity">
    <text evidence="10">Belongs to the methylthiotransferase family. RimO subfamily.</text>
</comment>
<evidence type="ECO:0000256" key="1">
    <source>
        <dbReference type="ARBA" id="ARBA00003234"/>
    </source>
</evidence>
<dbReference type="InterPro" id="IPR058240">
    <property type="entry name" value="rSAM_sf"/>
</dbReference>
<dbReference type="PANTHER" id="PTHR43837:SF1">
    <property type="entry name" value="RIBOSOMAL PROTEIN US12 METHYLTHIOTRANSFERASE RIMO"/>
    <property type="match status" value="1"/>
</dbReference>
<evidence type="ECO:0000256" key="2">
    <source>
        <dbReference type="ARBA" id="ARBA00022485"/>
    </source>
</evidence>
<evidence type="ECO:0000259" key="11">
    <source>
        <dbReference type="PROSITE" id="PS50926"/>
    </source>
</evidence>
<feature type="binding site" evidence="10">
    <location>
        <position position="10"/>
    </location>
    <ligand>
        <name>[4Fe-4S] cluster</name>
        <dbReference type="ChEBI" id="CHEBI:49883"/>
        <label>1</label>
    </ligand>
</feature>
<dbReference type="GO" id="GO:0005840">
    <property type="term" value="C:ribosome"/>
    <property type="evidence" value="ECO:0007669"/>
    <property type="project" value="UniProtKB-KW"/>
</dbReference>
<dbReference type="FunFam" id="3.80.30.20:FF:000001">
    <property type="entry name" value="tRNA-2-methylthio-N(6)-dimethylallyladenosine synthase 2"/>
    <property type="match status" value="1"/>
</dbReference>
<feature type="domain" description="MTTase N-terminal" evidence="12">
    <location>
        <begin position="1"/>
        <end position="115"/>
    </location>
</feature>
<comment type="catalytic activity">
    <reaction evidence="10">
        <text>L-aspartate(89)-[ribosomal protein uS12]-hydrogen + (sulfur carrier)-SH + AH2 + 2 S-adenosyl-L-methionine = 3-methylsulfanyl-L-aspartate(89)-[ribosomal protein uS12]-hydrogen + (sulfur carrier)-H + 5'-deoxyadenosine + L-methionine + A + S-adenosyl-L-homocysteine + 2 H(+)</text>
        <dbReference type="Rhea" id="RHEA:37087"/>
        <dbReference type="Rhea" id="RHEA-COMP:10460"/>
        <dbReference type="Rhea" id="RHEA-COMP:10461"/>
        <dbReference type="Rhea" id="RHEA-COMP:14737"/>
        <dbReference type="Rhea" id="RHEA-COMP:14739"/>
        <dbReference type="ChEBI" id="CHEBI:13193"/>
        <dbReference type="ChEBI" id="CHEBI:15378"/>
        <dbReference type="ChEBI" id="CHEBI:17319"/>
        <dbReference type="ChEBI" id="CHEBI:17499"/>
        <dbReference type="ChEBI" id="CHEBI:29917"/>
        <dbReference type="ChEBI" id="CHEBI:29961"/>
        <dbReference type="ChEBI" id="CHEBI:57844"/>
        <dbReference type="ChEBI" id="CHEBI:57856"/>
        <dbReference type="ChEBI" id="CHEBI:59789"/>
        <dbReference type="ChEBI" id="CHEBI:64428"/>
        <dbReference type="ChEBI" id="CHEBI:73599"/>
        <dbReference type="EC" id="2.8.4.4"/>
    </reaction>
</comment>
<keyword evidence="2 10" id="KW-0004">4Fe-4S</keyword>
<dbReference type="FunFam" id="3.40.50.12160:FF:000003">
    <property type="entry name" value="CDK5 regulatory subunit-associated protein 1"/>
    <property type="match status" value="1"/>
</dbReference>
<keyword evidence="7 10" id="KW-0408">Iron</keyword>
<name>A0A1I7EXI2_9FIRM</name>
<dbReference type="Proteomes" id="UP000198817">
    <property type="component" value="Unassembled WGS sequence"/>
</dbReference>
<dbReference type="GO" id="GO:0103039">
    <property type="term" value="F:protein methylthiotransferase activity"/>
    <property type="evidence" value="ECO:0007669"/>
    <property type="project" value="UniProtKB-EC"/>
</dbReference>
<dbReference type="OrthoDB" id="9805215at2"/>
<feature type="binding site" evidence="10">
    <location>
        <position position="162"/>
    </location>
    <ligand>
        <name>[4Fe-4S] cluster</name>
        <dbReference type="ChEBI" id="CHEBI:49883"/>
        <label>2</label>
        <note>4Fe-4S-S-AdoMet</note>
    </ligand>
</feature>
<dbReference type="Pfam" id="PF04055">
    <property type="entry name" value="Radical_SAM"/>
    <property type="match status" value="1"/>
</dbReference>
<keyword evidence="6 10" id="KW-0479">Metal-binding</keyword>
<evidence type="ECO:0000259" key="13">
    <source>
        <dbReference type="PROSITE" id="PS51918"/>
    </source>
</evidence>
<dbReference type="GO" id="GO:0035597">
    <property type="term" value="F:tRNA-2-methylthio-N(6)-dimethylallyladenosine(37) synthase activity"/>
    <property type="evidence" value="ECO:0007669"/>
    <property type="project" value="UniProtKB-EC"/>
</dbReference>
<dbReference type="InterPro" id="IPR038135">
    <property type="entry name" value="Methylthiotransferase_N_sf"/>
</dbReference>
<dbReference type="Gene3D" id="3.80.30.20">
    <property type="entry name" value="tm_1862 like domain"/>
    <property type="match status" value="1"/>
</dbReference>